<feature type="domain" description="Acylphosphatase-like" evidence="7">
    <location>
        <begin position="4"/>
        <end position="90"/>
    </location>
</feature>
<dbReference type="PROSITE" id="PS00151">
    <property type="entry name" value="ACYLPHOSPHATASE_2"/>
    <property type="match status" value="1"/>
</dbReference>
<dbReference type="SUPFAM" id="SSF54975">
    <property type="entry name" value="Acylphosphatase/BLUF domain-like"/>
    <property type="match status" value="1"/>
</dbReference>
<protein>
    <recommendedName>
        <fullName evidence="2 4">Acylphosphatase</fullName>
        <ecNumber evidence="2 4">3.6.1.7</ecNumber>
    </recommendedName>
</protein>
<dbReference type="Gene3D" id="3.30.70.100">
    <property type="match status" value="1"/>
</dbReference>
<gene>
    <name evidence="8" type="ORF">E2493_12610</name>
</gene>
<keyword evidence="9" id="KW-1185">Reference proteome</keyword>
<dbReference type="InterPro" id="IPR020456">
    <property type="entry name" value="Acylphosphatase"/>
</dbReference>
<evidence type="ECO:0000256" key="5">
    <source>
        <dbReference type="RuleBase" id="RU000553"/>
    </source>
</evidence>
<evidence type="ECO:0000313" key="8">
    <source>
        <dbReference type="EMBL" id="TFI58027.1"/>
    </source>
</evidence>
<evidence type="ECO:0000256" key="1">
    <source>
        <dbReference type="ARBA" id="ARBA00005614"/>
    </source>
</evidence>
<feature type="active site" evidence="4">
    <location>
        <position position="37"/>
    </location>
</feature>
<dbReference type="PROSITE" id="PS00150">
    <property type="entry name" value="ACYLPHOSPHATASE_1"/>
    <property type="match status" value="1"/>
</dbReference>
<comment type="similarity">
    <text evidence="1 6">Belongs to the acylphosphatase family.</text>
</comment>
<sequence>MSRGARIRVSGRVQGVFFRNWTIEQAQALGLRGWVRNRADGSVEILAFGEEAALRALVAKCHEGPRAAQVARVEVEEAEGDAPVGFTRERTV</sequence>
<dbReference type="AlphaFoldDB" id="A0A4Y8ZRD4"/>
<evidence type="ECO:0000313" key="9">
    <source>
        <dbReference type="Proteomes" id="UP000298213"/>
    </source>
</evidence>
<dbReference type="Proteomes" id="UP000298213">
    <property type="component" value="Unassembled WGS sequence"/>
</dbReference>
<accession>A0A4Y8ZRD4</accession>
<dbReference type="EC" id="3.6.1.7" evidence="2 4"/>
<comment type="caution">
    <text evidence="8">The sequence shown here is derived from an EMBL/GenBank/DDBJ whole genome shotgun (WGS) entry which is preliminary data.</text>
</comment>
<dbReference type="GO" id="GO:0003998">
    <property type="term" value="F:acylphosphatase activity"/>
    <property type="evidence" value="ECO:0007669"/>
    <property type="project" value="UniProtKB-EC"/>
</dbReference>
<keyword evidence="4 5" id="KW-0378">Hydrolase</keyword>
<dbReference type="PANTHER" id="PTHR47268:SF4">
    <property type="entry name" value="ACYLPHOSPHATASE"/>
    <property type="match status" value="1"/>
</dbReference>
<name>A0A4Y8ZRD4_9SPHN</name>
<dbReference type="PROSITE" id="PS51160">
    <property type="entry name" value="ACYLPHOSPHATASE_3"/>
    <property type="match status" value="1"/>
</dbReference>
<dbReference type="PANTHER" id="PTHR47268">
    <property type="entry name" value="ACYLPHOSPHATASE"/>
    <property type="match status" value="1"/>
</dbReference>
<dbReference type="PRINTS" id="PR00112">
    <property type="entry name" value="ACYLPHPHTASE"/>
</dbReference>
<evidence type="ECO:0000259" key="7">
    <source>
        <dbReference type="PROSITE" id="PS51160"/>
    </source>
</evidence>
<organism evidence="8 9">
    <name type="scientific">Sphingomonas parva</name>
    <dbReference type="NCBI Taxonomy" id="2555898"/>
    <lineage>
        <taxon>Bacteria</taxon>
        <taxon>Pseudomonadati</taxon>
        <taxon>Pseudomonadota</taxon>
        <taxon>Alphaproteobacteria</taxon>
        <taxon>Sphingomonadales</taxon>
        <taxon>Sphingomonadaceae</taxon>
        <taxon>Sphingomonas</taxon>
    </lineage>
</organism>
<reference evidence="8 9" key="1">
    <citation type="submission" date="2019-03" db="EMBL/GenBank/DDBJ databases">
        <title>Genome sequence of Sphingomonas sp. 17J27-24.</title>
        <authorList>
            <person name="Kim M."/>
            <person name="Maeng S."/>
            <person name="Sathiyaraj S."/>
        </authorList>
    </citation>
    <scope>NUCLEOTIDE SEQUENCE [LARGE SCALE GENOMIC DNA]</scope>
    <source>
        <strain evidence="8 9">17J27-24</strain>
    </source>
</reference>
<evidence type="ECO:0000256" key="3">
    <source>
        <dbReference type="ARBA" id="ARBA00047645"/>
    </source>
</evidence>
<dbReference type="InterPro" id="IPR036046">
    <property type="entry name" value="Acylphosphatase-like_dom_sf"/>
</dbReference>
<dbReference type="InterPro" id="IPR001792">
    <property type="entry name" value="Acylphosphatase-like_dom"/>
</dbReference>
<proteinExistence type="inferred from homology"/>
<dbReference type="Pfam" id="PF00708">
    <property type="entry name" value="Acylphosphatase"/>
    <property type="match status" value="1"/>
</dbReference>
<dbReference type="EMBL" id="SPDV01000021">
    <property type="protein sequence ID" value="TFI58027.1"/>
    <property type="molecule type" value="Genomic_DNA"/>
</dbReference>
<comment type="catalytic activity">
    <reaction evidence="3 4 5">
        <text>an acyl phosphate + H2O = a carboxylate + phosphate + H(+)</text>
        <dbReference type="Rhea" id="RHEA:14965"/>
        <dbReference type="ChEBI" id="CHEBI:15377"/>
        <dbReference type="ChEBI" id="CHEBI:15378"/>
        <dbReference type="ChEBI" id="CHEBI:29067"/>
        <dbReference type="ChEBI" id="CHEBI:43474"/>
        <dbReference type="ChEBI" id="CHEBI:59918"/>
        <dbReference type="EC" id="3.6.1.7"/>
    </reaction>
</comment>
<evidence type="ECO:0000256" key="6">
    <source>
        <dbReference type="RuleBase" id="RU004168"/>
    </source>
</evidence>
<dbReference type="OrthoDB" id="5295388at2"/>
<dbReference type="InterPro" id="IPR017968">
    <property type="entry name" value="Acylphosphatase_CS"/>
</dbReference>
<feature type="active site" evidence="4">
    <location>
        <position position="19"/>
    </location>
</feature>
<dbReference type="RefSeq" id="WP_135087302.1">
    <property type="nucleotide sequence ID" value="NZ_SPDV01000021.1"/>
</dbReference>
<evidence type="ECO:0000256" key="4">
    <source>
        <dbReference type="PROSITE-ProRule" id="PRU00520"/>
    </source>
</evidence>
<evidence type="ECO:0000256" key="2">
    <source>
        <dbReference type="ARBA" id="ARBA00012150"/>
    </source>
</evidence>